<feature type="transmembrane region" description="Helical" evidence="6">
    <location>
        <begin position="89"/>
        <end position="109"/>
    </location>
</feature>
<evidence type="ECO:0000256" key="3">
    <source>
        <dbReference type="ARBA" id="ARBA00022692"/>
    </source>
</evidence>
<dbReference type="InterPro" id="IPR002794">
    <property type="entry name" value="DUF92_TMEM19"/>
</dbReference>
<accession>A0A0W1SSF6</accession>
<dbReference type="AlphaFoldDB" id="A0A0W1SSF6"/>
<keyword evidence="8" id="KW-1185">Reference proteome</keyword>
<reference evidence="7 8" key="1">
    <citation type="submission" date="2015-12" db="EMBL/GenBank/DDBJ databases">
        <title>Haloferax profundi sp. nov. isolated from the Discovery deep brine-seawater interface in the Red Sea.</title>
        <authorList>
            <person name="Zhang G."/>
            <person name="Stingl U."/>
            <person name="Rashid M."/>
        </authorList>
    </citation>
    <scope>NUCLEOTIDE SEQUENCE [LARGE SCALE GENOMIC DNA]</scope>
    <source>
        <strain evidence="7 8">SB29</strain>
    </source>
</reference>
<evidence type="ECO:0000256" key="6">
    <source>
        <dbReference type="SAM" id="Phobius"/>
    </source>
</evidence>
<dbReference type="OrthoDB" id="28948at2157"/>
<dbReference type="Pfam" id="PF01940">
    <property type="entry name" value="DUF92"/>
    <property type="match status" value="1"/>
</dbReference>
<name>A0A0W1SSF6_9EURY</name>
<feature type="transmembrane region" description="Helical" evidence="6">
    <location>
        <begin position="356"/>
        <end position="376"/>
    </location>
</feature>
<dbReference type="PANTHER" id="PTHR13353">
    <property type="entry name" value="TRANSMEMBRANE PROTEIN 19"/>
    <property type="match status" value="1"/>
</dbReference>
<dbReference type="EMBL" id="LOPV01000118">
    <property type="protein sequence ID" value="KTG29039.1"/>
    <property type="molecule type" value="Genomic_DNA"/>
</dbReference>
<keyword evidence="3 6" id="KW-0812">Transmembrane</keyword>
<comment type="similarity">
    <text evidence="2">Belongs to the TMEM19 family.</text>
</comment>
<evidence type="ECO:0000256" key="1">
    <source>
        <dbReference type="ARBA" id="ARBA00004141"/>
    </source>
</evidence>
<feature type="transmembrane region" description="Helical" evidence="6">
    <location>
        <begin position="148"/>
        <end position="169"/>
    </location>
</feature>
<proteinExistence type="inferred from homology"/>
<dbReference type="RefSeq" id="WP_058571659.1">
    <property type="nucleotide sequence ID" value="NZ_LOPV01000118.1"/>
</dbReference>
<organism evidence="7 8">
    <name type="scientific">Haloferax profundi</name>
    <dbReference type="NCBI Taxonomy" id="1544718"/>
    <lineage>
        <taxon>Archaea</taxon>
        <taxon>Methanobacteriati</taxon>
        <taxon>Methanobacteriota</taxon>
        <taxon>Stenosarchaea group</taxon>
        <taxon>Halobacteria</taxon>
        <taxon>Halobacteriales</taxon>
        <taxon>Haloferacaceae</taxon>
        <taxon>Haloferax</taxon>
    </lineage>
</organism>
<feature type="transmembrane region" description="Helical" evidence="6">
    <location>
        <begin position="204"/>
        <end position="235"/>
    </location>
</feature>
<feature type="transmembrane region" description="Helical" evidence="6">
    <location>
        <begin position="241"/>
        <end position="262"/>
    </location>
</feature>
<evidence type="ECO:0000313" key="8">
    <source>
        <dbReference type="Proteomes" id="UP000053157"/>
    </source>
</evidence>
<feature type="transmembrane region" description="Helical" evidence="6">
    <location>
        <begin position="388"/>
        <end position="407"/>
    </location>
</feature>
<gene>
    <name evidence="7" type="ORF">AUR66_11430</name>
</gene>
<dbReference type="Proteomes" id="UP000053157">
    <property type="component" value="Unassembled WGS sequence"/>
</dbReference>
<comment type="caution">
    <text evidence="7">The sequence shown here is derived from an EMBL/GenBank/DDBJ whole genome shotgun (WGS) entry which is preliminary data.</text>
</comment>
<feature type="transmembrane region" description="Helical" evidence="6">
    <location>
        <begin position="63"/>
        <end position="82"/>
    </location>
</feature>
<evidence type="ECO:0000256" key="5">
    <source>
        <dbReference type="ARBA" id="ARBA00023136"/>
    </source>
</evidence>
<evidence type="ECO:0000256" key="2">
    <source>
        <dbReference type="ARBA" id="ARBA00009012"/>
    </source>
</evidence>
<comment type="subcellular location">
    <subcellularLocation>
        <location evidence="1">Membrane</location>
        <topology evidence="1">Multi-pass membrane protein</topology>
    </subcellularLocation>
</comment>
<protein>
    <recommendedName>
        <fullName evidence="9">DUF92 domain-containing protein</fullName>
    </recommendedName>
</protein>
<dbReference type="GO" id="GO:0016020">
    <property type="term" value="C:membrane"/>
    <property type="evidence" value="ECO:0007669"/>
    <property type="project" value="UniProtKB-SubCell"/>
</dbReference>
<evidence type="ECO:0008006" key="9">
    <source>
        <dbReference type="Google" id="ProtNLM"/>
    </source>
</evidence>
<keyword evidence="4 6" id="KW-1133">Transmembrane helix</keyword>
<keyword evidence="5 6" id="KW-0472">Membrane</keyword>
<evidence type="ECO:0000313" key="7">
    <source>
        <dbReference type="EMBL" id="KTG29039.1"/>
    </source>
</evidence>
<sequence>MTSTLRRAGGFAVVGTLALAAPSLGAAAFAPFAAVALLAAFVIDDGPLFELFARPGDREDGRLNGLAGFSLAATGLALLATVPRERMPLTVFVATVLILAYGNLGARLVDTQFDDEFIHSAGFVAAGTLAGTLGQATVVSITGDPLDLARFTFIAALGALVAALLRSALYERDDPVVMLTVGIALWGVDWLAGPITPIQTGVSLLLTVALGYAAYALGTASVAGMITGVLLLLVAVGFGGFGWALALASFFGIGALATKFRYDRKAERGVAEGNEGARGTGNVLGNSAVSLLAVVGFAAMETIGYQLGSDLFVLAFAGSVAAAMSDTLSSEIGGLFDNPRLITSFKRVPPGTDGAVTWQGELAGIGGAGLVAGIAYVSLPLPIPNSTAAIAILVGGVVGMTVDSLLGATVEGAGLGNQAVNFLMTLGGAVGAVVAWIPL</sequence>
<dbReference type="PANTHER" id="PTHR13353:SF5">
    <property type="entry name" value="TRANSMEMBRANE PROTEIN 19"/>
    <property type="match status" value="1"/>
</dbReference>
<feature type="transmembrane region" description="Helical" evidence="6">
    <location>
        <begin position="283"/>
        <end position="305"/>
    </location>
</feature>
<feature type="transmembrane region" description="Helical" evidence="6">
    <location>
        <begin position="419"/>
        <end position="437"/>
    </location>
</feature>
<evidence type="ECO:0000256" key="4">
    <source>
        <dbReference type="ARBA" id="ARBA00022989"/>
    </source>
</evidence>
<feature type="transmembrane region" description="Helical" evidence="6">
    <location>
        <begin position="121"/>
        <end position="141"/>
    </location>
</feature>